<evidence type="ECO:0000256" key="1">
    <source>
        <dbReference type="ARBA" id="ARBA00004123"/>
    </source>
</evidence>
<keyword evidence="4" id="KW-0863">Zinc-finger</keyword>
<keyword evidence="3" id="KW-0677">Repeat</keyword>
<dbReference type="GO" id="GO:0008270">
    <property type="term" value="F:zinc ion binding"/>
    <property type="evidence" value="ECO:0007669"/>
    <property type="project" value="UniProtKB-KW"/>
</dbReference>
<sequence>MNLENFDALQQRFEFVRQNYHRLCRFCLDTKNLLTIFYQADPITETTAASWEESAPEWVYNDERNIGGLLQKQYVQFNPEDEYGLPNNICERCVDSLVQWNRFQENFIANTKLLLKVRDHLEPNGIEDGTNRESDPDDDDEHYLEEDQEETEVTRSNEIYEIEILQNLPENVVLENVTIIETLNGTETLVEETEKKFIPLPQSDTEQKLKELVIEREDLRSESSVASEKNVIQQRRKKRRIKVKLESEESVGKSSLKQRSEQCPICGMIVKTKMKHHMLRHSDPSGQPFKCPDCDKSYSFKRTLTDHIRQVHQNVRYGCDLCGKEFVSRDVLRIHKKLHTKEEHQCHICYQVFQQRMYLRKHMAVHDLKKFNCDDCGKIFRFKEQLKQHMRVHTGEKPFGCEMCTKTFRTSSHLKQHMRTHTQEKVFKCKRCPVEYANKKSLERHVAGAHPVGEGE</sequence>
<accession>A0A1S4EVD5</accession>
<evidence type="ECO:0000259" key="9">
    <source>
        <dbReference type="PROSITE" id="PS50157"/>
    </source>
</evidence>
<dbReference type="Gene3D" id="3.40.1800.20">
    <property type="match status" value="1"/>
</dbReference>
<feature type="region of interest" description="Disordered" evidence="8">
    <location>
        <begin position="124"/>
        <end position="155"/>
    </location>
</feature>
<evidence type="ECO:0000313" key="10">
    <source>
        <dbReference type="EnsemblMetazoa" id="AAEL000261-PA"/>
    </source>
</evidence>
<protein>
    <recommendedName>
        <fullName evidence="9">C2H2-type domain-containing protein</fullName>
    </recommendedName>
</protein>
<dbReference type="FunFam" id="3.30.160.60:FF:001498">
    <property type="entry name" value="Zinc finger protein 404"/>
    <property type="match status" value="1"/>
</dbReference>
<dbReference type="GO" id="GO:0005634">
    <property type="term" value="C:nucleus"/>
    <property type="evidence" value="ECO:0007669"/>
    <property type="project" value="UniProtKB-SubCell"/>
</dbReference>
<reference evidence="10" key="2">
    <citation type="submission" date="2020-05" db="UniProtKB">
        <authorList>
            <consortium name="EnsemblMetazoa"/>
        </authorList>
    </citation>
    <scope>IDENTIFICATION</scope>
    <source>
        <strain evidence="10">LVP_AGWG</strain>
    </source>
</reference>
<keyword evidence="6" id="KW-0539">Nucleus</keyword>
<keyword evidence="2" id="KW-0479">Metal-binding</keyword>
<dbReference type="PANTHER" id="PTHR24379:SF121">
    <property type="entry name" value="C2H2-TYPE DOMAIN-CONTAINING PROTEIN"/>
    <property type="match status" value="1"/>
</dbReference>
<dbReference type="InterPro" id="IPR013087">
    <property type="entry name" value="Znf_C2H2_type"/>
</dbReference>
<feature type="domain" description="C2H2-type" evidence="9">
    <location>
        <begin position="344"/>
        <end position="371"/>
    </location>
</feature>
<name>A0A1S4EVD5_AEDAE</name>
<keyword evidence="7" id="KW-0175">Coiled coil</keyword>
<dbReference type="EnsemblMetazoa" id="AAEL000261-RA">
    <property type="protein sequence ID" value="AAEL000261-PA"/>
    <property type="gene ID" value="AAEL000261"/>
</dbReference>
<dbReference type="InterPro" id="IPR012934">
    <property type="entry name" value="Znf_AD"/>
</dbReference>
<feature type="compositionally biased region" description="Acidic residues" evidence="8">
    <location>
        <begin position="135"/>
        <end position="151"/>
    </location>
</feature>
<evidence type="ECO:0000256" key="5">
    <source>
        <dbReference type="ARBA" id="ARBA00022833"/>
    </source>
</evidence>
<keyword evidence="11" id="KW-1185">Reference proteome</keyword>
<organism evidence="10 11">
    <name type="scientific">Aedes aegypti</name>
    <name type="common">Yellowfever mosquito</name>
    <name type="synonym">Culex aegypti</name>
    <dbReference type="NCBI Taxonomy" id="7159"/>
    <lineage>
        <taxon>Eukaryota</taxon>
        <taxon>Metazoa</taxon>
        <taxon>Ecdysozoa</taxon>
        <taxon>Arthropoda</taxon>
        <taxon>Hexapoda</taxon>
        <taxon>Insecta</taxon>
        <taxon>Pterygota</taxon>
        <taxon>Neoptera</taxon>
        <taxon>Endopterygota</taxon>
        <taxon>Diptera</taxon>
        <taxon>Nematocera</taxon>
        <taxon>Culicoidea</taxon>
        <taxon>Culicidae</taxon>
        <taxon>Culicinae</taxon>
        <taxon>Aedini</taxon>
        <taxon>Aedes</taxon>
        <taxon>Stegomyia</taxon>
    </lineage>
</organism>
<feature type="domain" description="C2H2-type" evidence="9">
    <location>
        <begin position="399"/>
        <end position="426"/>
    </location>
</feature>
<dbReference type="PROSITE" id="PS00028">
    <property type="entry name" value="ZINC_FINGER_C2H2_1"/>
    <property type="match status" value="6"/>
</dbReference>
<gene>
    <name evidence="10" type="primary">5573739</name>
</gene>
<dbReference type="Pfam" id="PF07776">
    <property type="entry name" value="zf-AD"/>
    <property type="match status" value="1"/>
</dbReference>
<dbReference type="SMART" id="SM00355">
    <property type="entry name" value="ZnF_C2H2"/>
    <property type="match status" value="7"/>
</dbReference>
<evidence type="ECO:0000313" key="11">
    <source>
        <dbReference type="Proteomes" id="UP000008820"/>
    </source>
</evidence>
<dbReference type="FunFam" id="3.30.160.60:FF:000624">
    <property type="entry name" value="zinc finger protein 697"/>
    <property type="match status" value="1"/>
</dbReference>
<dbReference type="PROSITE" id="PS50157">
    <property type="entry name" value="ZINC_FINGER_C2H2_2"/>
    <property type="match status" value="5"/>
</dbReference>
<evidence type="ECO:0000256" key="4">
    <source>
        <dbReference type="ARBA" id="ARBA00022771"/>
    </source>
</evidence>
<evidence type="ECO:0000256" key="2">
    <source>
        <dbReference type="ARBA" id="ARBA00022723"/>
    </source>
</evidence>
<dbReference type="VEuPathDB" id="VectorBase:AAEL000261"/>
<feature type="coiled-coil region" evidence="7">
    <location>
        <begin position="202"/>
        <end position="229"/>
    </location>
</feature>
<dbReference type="Pfam" id="PF00096">
    <property type="entry name" value="zf-C2H2"/>
    <property type="match status" value="4"/>
</dbReference>
<feature type="domain" description="C2H2-type" evidence="9">
    <location>
        <begin position="371"/>
        <end position="398"/>
    </location>
</feature>
<feature type="domain" description="C2H2-type" evidence="9">
    <location>
        <begin position="289"/>
        <end position="317"/>
    </location>
</feature>
<feature type="domain" description="C2H2-type" evidence="9">
    <location>
        <begin position="317"/>
        <end position="344"/>
    </location>
</feature>
<dbReference type="InParanoid" id="A0A1S4EVD5"/>
<dbReference type="SUPFAM" id="SSF57667">
    <property type="entry name" value="beta-beta-alpha zinc fingers"/>
    <property type="match status" value="3"/>
</dbReference>
<dbReference type="Gene3D" id="3.30.160.60">
    <property type="entry name" value="Classic Zinc Finger"/>
    <property type="match status" value="4"/>
</dbReference>
<evidence type="ECO:0000256" key="6">
    <source>
        <dbReference type="ARBA" id="ARBA00023242"/>
    </source>
</evidence>
<comment type="subcellular location">
    <subcellularLocation>
        <location evidence="1">Nucleus</location>
    </subcellularLocation>
</comment>
<dbReference type="OrthoDB" id="3437960at2759"/>
<evidence type="ECO:0000256" key="3">
    <source>
        <dbReference type="ARBA" id="ARBA00022737"/>
    </source>
</evidence>
<evidence type="ECO:0000256" key="7">
    <source>
        <dbReference type="SAM" id="Coils"/>
    </source>
</evidence>
<dbReference type="SMART" id="SM00868">
    <property type="entry name" value="zf-AD"/>
    <property type="match status" value="1"/>
</dbReference>
<dbReference type="PANTHER" id="PTHR24379">
    <property type="entry name" value="KRAB AND ZINC FINGER DOMAIN-CONTAINING"/>
    <property type="match status" value="1"/>
</dbReference>
<dbReference type="AlphaFoldDB" id="A0A1S4EVD5"/>
<evidence type="ECO:0000256" key="8">
    <source>
        <dbReference type="SAM" id="MobiDB-lite"/>
    </source>
</evidence>
<keyword evidence="5" id="KW-0862">Zinc</keyword>
<dbReference type="Proteomes" id="UP000008820">
    <property type="component" value="Chromosome 3"/>
</dbReference>
<reference evidence="10 11" key="1">
    <citation type="submission" date="2017-06" db="EMBL/GenBank/DDBJ databases">
        <title>Aedes aegypti genome working group (AGWG) sequencing and assembly.</title>
        <authorList>
            <consortium name="Aedes aegypti Genome Working Group (AGWG)"/>
            <person name="Matthews B.J."/>
        </authorList>
    </citation>
    <scope>NUCLEOTIDE SEQUENCE [LARGE SCALE GENOMIC DNA]</scope>
    <source>
        <strain evidence="10 11">LVP_AGWG</strain>
    </source>
</reference>
<dbReference type="InterPro" id="IPR036236">
    <property type="entry name" value="Znf_C2H2_sf"/>
</dbReference>
<proteinExistence type="predicted"/>